<dbReference type="AlphaFoldDB" id="A0A8H5AUV4"/>
<accession>A0A8H5AUV4</accession>
<sequence length="113" mass="12044">MVLASLRSSLSNGYSGNTAPNDSSNVKPKPTYSKPNSNITALAGTATPTSTSTKSTTKAPASTKTHTHTSTPISHQPSTLSSFSLLRRGVFSSWNSPITFVPNPNQLRRVIWL</sequence>
<evidence type="ECO:0000313" key="4">
    <source>
        <dbReference type="Proteomes" id="UP000559256"/>
    </source>
</evidence>
<feature type="compositionally biased region" description="Polar residues" evidence="1">
    <location>
        <begin position="1"/>
        <end position="26"/>
    </location>
</feature>
<evidence type="ECO:0000313" key="3">
    <source>
        <dbReference type="EMBL" id="KAF5329131.1"/>
    </source>
</evidence>
<name>A0A8H5AUV4_9AGAR</name>
<feature type="region of interest" description="Disordered" evidence="1">
    <location>
        <begin position="1"/>
        <end position="79"/>
    </location>
</feature>
<reference evidence="2 4" key="1">
    <citation type="journal article" date="2020" name="ISME J.">
        <title>Uncovering the hidden diversity of litter-decomposition mechanisms in mushroom-forming fungi.</title>
        <authorList>
            <person name="Floudas D."/>
            <person name="Bentzer J."/>
            <person name="Ahren D."/>
            <person name="Johansson T."/>
            <person name="Persson P."/>
            <person name="Tunlid A."/>
        </authorList>
    </citation>
    <scope>NUCLEOTIDE SEQUENCE [LARGE SCALE GENOMIC DNA]</scope>
    <source>
        <strain evidence="2 4">CBS 291.85</strain>
    </source>
</reference>
<dbReference type="Proteomes" id="UP000559256">
    <property type="component" value="Unassembled WGS sequence"/>
</dbReference>
<organism evidence="2 4">
    <name type="scientific">Tetrapyrgos nigripes</name>
    <dbReference type="NCBI Taxonomy" id="182062"/>
    <lineage>
        <taxon>Eukaryota</taxon>
        <taxon>Fungi</taxon>
        <taxon>Dikarya</taxon>
        <taxon>Basidiomycota</taxon>
        <taxon>Agaricomycotina</taxon>
        <taxon>Agaricomycetes</taxon>
        <taxon>Agaricomycetidae</taxon>
        <taxon>Agaricales</taxon>
        <taxon>Marasmiineae</taxon>
        <taxon>Marasmiaceae</taxon>
        <taxon>Tetrapyrgos</taxon>
    </lineage>
</organism>
<proteinExistence type="predicted"/>
<dbReference type="EMBL" id="JAACJM010000345">
    <property type="protein sequence ID" value="KAF5329131.1"/>
    <property type="molecule type" value="Genomic_DNA"/>
</dbReference>
<feature type="compositionally biased region" description="Low complexity" evidence="1">
    <location>
        <begin position="45"/>
        <end position="79"/>
    </location>
</feature>
<evidence type="ECO:0000313" key="2">
    <source>
        <dbReference type="EMBL" id="KAF5311253.1"/>
    </source>
</evidence>
<gene>
    <name evidence="3" type="ORF">D9758_017162</name>
    <name evidence="2" type="ORF">D9758_019065</name>
</gene>
<evidence type="ECO:0000256" key="1">
    <source>
        <dbReference type="SAM" id="MobiDB-lite"/>
    </source>
</evidence>
<dbReference type="EMBL" id="JAACJM010000569">
    <property type="protein sequence ID" value="KAF5311253.1"/>
    <property type="molecule type" value="Genomic_DNA"/>
</dbReference>
<comment type="caution">
    <text evidence="2">The sequence shown here is derived from an EMBL/GenBank/DDBJ whole genome shotgun (WGS) entry which is preliminary data.</text>
</comment>
<protein>
    <submittedName>
        <fullName evidence="2">Uncharacterized protein</fullName>
    </submittedName>
</protein>
<keyword evidence="4" id="KW-1185">Reference proteome</keyword>